<keyword evidence="2" id="KW-1185">Reference proteome</keyword>
<sequence>MLLCHPWATAGQAVLINGASGGVGTSAVQIAKALGAEVTAVCSTRHAERVRALGADRVIDYTTADFTCEPGRYDVLLDLVGNRSLTACRRVLAPEGVFVSSAGAPGGNWLGPLMWIAKVVVTGLVVSQTMRPLLMRPRRADLEFLAGLAAEGKLRPVIERCHPLTAAAAAVGHVADGHAQGKTVIIVRDHPARTAPVRSAR</sequence>
<gene>
    <name evidence="1" type="ORF">ABZ507_11975</name>
</gene>
<dbReference type="PANTHER" id="PTHR44013:SF1">
    <property type="entry name" value="ZINC-TYPE ALCOHOL DEHYDROGENASE-LIKE PROTEIN C16A3.02C"/>
    <property type="match status" value="1"/>
</dbReference>
<dbReference type="InterPro" id="IPR052733">
    <property type="entry name" value="Chloroplast_QOR"/>
</dbReference>
<dbReference type="Proteomes" id="UP001550535">
    <property type="component" value="Unassembled WGS sequence"/>
</dbReference>
<proteinExistence type="predicted"/>
<dbReference type="InterPro" id="IPR002364">
    <property type="entry name" value="Quin_OxRdtase/zeta-crystal_CS"/>
</dbReference>
<dbReference type="PROSITE" id="PS01162">
    <property type="entry name" value="QOR_ZETA_CRYSTAL"/>
    <property type="match status" value="1"/>
</dbReference>
<dbReference type="Pfam" id="PF13602">
    <property type="entry name" value="ADH_zinc_N_2"/>
    <property type="match status" value="1"/>
</dbReference>
<dbReference type="CDD" id="cd08267">
    <property type="entry name" value="MDR1"/>
    <property type="match status" value="1"/>
</dbReference>
<comment type="caution">
    <text evidence="1">The sequence shown here is derived from an EMBL/GenBank/DDBJ whole genome shotgun (WGS) entry which is preliminary data.</text>
</comment>
<dbReference type="SUPFAM" id="SSF51735">
    <property type="entry name" value="NAD(P)-binding Rossmann-fold domains"/>
    <property type="match status" value="1"/>
</dbReference>
<organism evidence="1 2">
    <name type="scientific">Nocardia niwae</name>
    <dbReference type="NCBI Taxonomy" id="626084"/>
    <lineage>
        <taxon>Bacteria</taxon>
        <taxon>Bacillati</taxon>
        <taxon>Actinomycetota</taxon>
        <taxon>Actinomycetes</taxon>
        <taxon>Mycobacteriales</taxon>
        <taxon>Nocardiaceae</taxon>
        <taxon>Nocardia</taxon>
    </lineage>
</organism>
<evidence type="ECO:0000313" key="2">
    <source>
        <dbReference type="Proteomes" id="UP001550535"/>
    </source>
</evidence>
<accession>A0ABV2X9H5</accession>
<dbReference type="Gene3D" id="3.40.50.720">
    <property type="entry name" value="NAD(P)-binding Rossmann-like Domain"/>
    <property type="match status" value="1"/>
</dbReference>
<reference evidence="1 2" key="1">
    <citation type="submission" date="2024-06" db="EMBL/GenBank/DDBJ databases">
        <title>The Natural Products Discovery Center: Release of the First 8490 Sequenced Strains for Exploring Actinobacteria Biosynthetic Diversity.</title>
        <authorList>
            <person name="Kalkreuter E."/>
            <person name="Kautsar S.A."/>
            <person name="Yang D."/>
            <person name="Bader C.D."/>
            <person name="Teijaro C.N."/>
            <person name="Fluegel L."/>
            <person name="Davis C.M."/>
            <person name="Simpson J.R."/>
            <person name="Lauterbach L."/>
            <person name="Steele A.D."/>
            <person name="Gui C."/>
            <person name="Meng S."/>
            <person name="Li G."/>
            <person name="Viehrig K."/>
            <person name="Ye F."/>
            <person name="Su P."/>
            <person name="Kiefer A.F."/>
            <person name="Nichols A."/>
            <person name="Cepeda A.J."/>
            <person name="Yan W."/>
            <person name="Fan B."/>
            <person name="Jiang Y."/>
            <person name="Adhikari A."/>
            <person name="Zheng C.-J."/>
            <person name="Schuster L."/>
            <person name="Cowan T.M."/>
            <person name="Smanski M.J."/>
            <person name="Chevrette M.G."/>
            <person name="De Carvalho L.P.S."/>
            <person name="Shen B."/>
        </authorList>
    </citation>
    <scope>NUCLEOTIDE SEQUENCE [LARGE SCALE GENOMIC DNA]</scope>
    <source>
        <strain evidence="1 2">NPDC019434</strain>
    </source>
</reference>
<dbReference type="Gene3D" id="3.90.180.10">
    <property type="entry name" value="Medium-chain alcohol dehydrogenases, catalytic domain"/>
    <property type="match status" value="1"/>
</dbReference>
<dbReference type="RefSeq" id="WP_084489411.1">
    <property type="nucleotide sequence ID" value="NZ_JBEYBM010000006.1"/>
</dbReference>
<protein>
    <submittedName>
        <fullName evidence="1">NAD(P)-dependent alcohol dehydrogenase</fullName>
    </submittedName>
</protein>
<name>A0ABV2X9H5_9NOCA</name>
<evidence type="ECO:0000313" key="1">
    <source>
        <dbReference type="EMBL" id="MEU2122524.1"/>
    </source>
</evidence>
<dbReference type="EMBL" id="JBEYBR010000024">
    <property type="protein sequence ID" value="MEU2122524.1"/>
    <property type="molecule type" value="Genomic_DNA"/>
</dbReference>
<dbReference type="PANTHER" id="PTHR44013">
    <property type="entry name" value="ZINC-TYPE ALCOHOL DEHYDROGENASE-LIKE PROTEIN C16A3.02C"/>
    <property type="match status" value="1"/>
</dbReference>
<dbReference type="InterPro" id="IPR036291">
    <property type="entry name" value="NAD(P)-bd_dom_sf"/>
</dbReference>